<dbReference type="InterPro" id="IPR010879">
    <property type="entry name" value="DUF1508"/>
</dbReference>
<reference evidence="4" key="1">
    <citation type="journal article" date="2019" name="Int. J. Syst. Evol. Microbiol.">
        <title>The Global Catalogue of Microorganisms (GCM) 10K type strain sequencing project: providing services to taxonomists for standard genome sequencing and annotation.</title>
        <authorList>
            <consortium name="The Broad Institute Genomics Platform"/>
            <consortium name="The Broad Institute Genome Sequencing Center for Infectious Disease"/>
            <person name="Wu L."/>
            <person name="Ma J."/>
        </authorList>
    </citation>
    <scope>NUCLEOTIDE SEQUENCE [LARGE SCALE GENOMIC DNA]</scope>
    <source>
        <strain evidence="4">CCUG 61707</strain>
    </source>
</reference>
<organism evidence="3 4">
    <name type="scientific">Seminibacterium arietis</name>
    <dbReference type="NCBI Taxonomy" id="1173502"/>
    <lineage>
        <taxon>Bacteria</taxon>
        <taxon>Pseudomonadati</taxon>
        <taxon>Pseudomonadota</taxon>
        <taxon>Gammaproteobacteria</taxon>
        <taxon>Pasteurellales</taxon>
        <taxon>Pasteurellaceae</taxon>
        <taxon>Seminibacterium</taxon>
    </lineage>
</organism>
<comment type="caution">
    <text evidence="3">The sequence shown here is derived from an EMBL/GenBank/DDBJ whole genome shotgun (WGS) entry which is preliminary data.</text>
</comment>
<dbReference type="SUPFAM" id="SSF160113">
    <property type="entry name" value="YegP-like"/>
    <property type="match status" value="1"/>
</dbReference>
<evidence type="ECO:0000313" key="4">
    <source>
        <dbReference type="Proteomes" id="UP001596996"/>
    </source>
</evidence>
<keyword evidence="4" id="KW-1185">Reference proteome</keyword>
<evidence type="ECO:0000259" key="2">
    <source>
        <dbReference type="Pfam" id="PF07411"/>
    </source>
</evidence>
<dbReference type="Pfam" id="PF07411">
    <property type="entry name" value="DUF1508"/>
    <property type="match status" value="1"/>
</dbReference>
<evidence type="ECO:0000313" key="3">
    <source>
        <dbReference type="EMBL" id="MFD0965453.1"/>
    </source>
</evidence>
<evidence type="ECO:0000256" key="1">
    <source>
        <dbReference type="ARBA" id="ARBA00007576"/>
    </source>
</evidence>
<name>A0ABW3I6L2_9PAST</name>
<dbReference type="RefSeq" id="WP_380818176.1">
    <property type="nucleotide sequence ID" value="NZ_JBHTJN010000001.1"/>
</dbReference>
<dbReference type="Proteomes" id="UP001596996">
    <property type="component" value="Unassembled WGS sequence"/>
</dbReference>
<protein>
    <submittedName>
        <fullName evidence="3">YegP family protein</fullName>
    </submittedName>
</protein>
<feature type="domain" description="DUF1508" evidence="2">
    <location>
        <begin position="8"/>
        <end position="56"/>
    </location>
</feature>
<dbReference type="Gene3D" id="3.30.160.160">
    <property type="entry name" value="YegP-like"/>
    <property type="match status" value="1"/>
</dbReference>
<accession>A0ABW3I6L2</accession>
<sequence>MYFEIYKDARNEFRWRLKAGNHQIIATGGEGYSSKQACQKGIEAVKKITSDTEVREISTEPKV</sequence>
<comment type="similarity">
    <text evidence="1">Belongs to the UPF0339 family. Duplicated subfamily.</text>
</comment>
<dbReference type="EMBL" id="JBHTJN010000001">
    <property type="protein sequence ID" value="MFD0965453.1"/>
    <property type="molecule type" value="Genomic_DNA"/>
</dbReference>
<dbReference type="InterPro" id="IPR036913">
    <property type="entry name" value="YegP-like_sf"/>
</dbReference>
<gene>
    <name evidence="3" type="ORF">ACFQ02_01040</name>
</gene>
<proteinExistence type="inferred from homology"/>